<feature type="non-terminal residue" evidence="1">
    <location>
        <position position="1"/>
    </location>
</feature>
<name>A0A7J6Q906_PEROL</name>
<evidence type="ECO:0000313" key="1">
    <source>
        <dbReference type="EMBL" id="KAF4704146.1"/>
    </source>
</evidence>
<dbReference type="EMBL" id="JABANM010031698">
    <property type="protein sequence ID" value="KAF4704146.1"/>
    <property type="molecule type" value="Genomic_DNA"/>
</dbReference>
<accession>A0A7J6Q906</accession>
<proteinExistence type="predicted"/>
<protein>
    <submittedName>
        <fullName evidence="1">Uncharacterized protein</fullName>
    </submittedName>
</protein>
<organism evidence="1 2">
    <name type="scientific">Perkinsus olseni</name>
    <name type="common">Perkinsus atlanticus</name>
    <dbReference type="NCBI Taxonomy" id="32597"/>
    <lineage>
        <taxon>Eukaryota</taxon>
        <taxon>Sar</taxon>
        <taxon>Alveolata</taxon>
        <taxon>Perkinsozoa</taxon>
        <taxon>Perkinsea</taxon>
        <taxon>Perkinsida</taxon>
        <taxon>Perkinsidae</taxon>
        <taxon>Perkinsus</taxon>
    </lineage>
</organism>
<comment type="caution">
    <text evidence="1">The sequence shown here is derived from an EMBL/GenBank/DDBJ whole genome shotgun (WGS) entry which is preliminary data.</text>
</comment>
<evidence type="ECO:0000313" key="2">
    <source>
        <dbReference type="Proteomes" id="UP000574390"/>
    </source>
</evidence>
<dbReference type="AlphaFoldDB" id="A0A7J6Q906"/>
<dbReference type="Proteomes" id="UP000574390">
    <property type="component" value="Unassembled WGS sequence"/>
</dbReference>
<sequence>GYPSLPRHNYLDPDLSDRGALCTFGNKTLKGRHVSLLTISLEEDLISTEGVHCPETESRPSFEIGYSFNRIWWYNVNHRSIPLSHDFVNVFTPWWKYIRTQDPVAAIKWDAKDAIHRLYSNLRKADKITRQMCADGLATLRKIFPTYHDLCTKYYNIAEEAKRAGGKGVKTSLR</sequence>
<gene>
    <name evidence="1" type="ORF">FOZ62_007238</name>
</gene>
<reference evidence="1 2" key="1">
    <citation type="submission" date="2020-04" db="EMBL/GenBank/DDBJ databases">
        <title>Perkinsus olseni comparative genomics.</title>
        <authorList>
            <person name="Bogema D.R."/>
        </authorList>
    </citation>
    <scope>NUCLEOTIDE SEQUENCE [LARGE SCALE GENOMIC DNA]</scope>
    <source>
        <strain evidence="1">ATCC PRA-205</strain>
    </source>
</reference>